<organism evidence="2 3">
    <name type="scientific">Coptis chinensis</name>
    <dbReference type="NCBI Taxonomy" id="261450"/>
    <lineage>
        <taxon>Eukaryota</taxon>
        <taxon>Viridiplantae</taxon>
        <taxon>Streptophyta</taxon>
        <taxon>Embryophyta</taxon>
        <taxon>Tracheophyta</taxon>
        <taxon>Spermatophyta</taxon>
        <taxon>Magnoliopsida</taxon>
        <taxon>Ranunculales</taxon>
        <taxon>Ranunculaceae</taxon>
        <taxon>Coptidoideae</taxon>
        <taxon>Coptis</taxon>
    </lineage>
</organism>
<dbReference type="AlphaFoldDB" id="A0A835II50"/>
<keyword evidence="1" id="KW-0472">Membrane</keyword>
<dbReference type="Proteomes" id="UP000631114">
    <property type="component" value="Unassembled WGS sequence"/>
</dbReference>
<dbReference type="OrthoDB" id="1938190at2759"/>
<protein>
    <submittedName>
        <fullName evidence="2">Uncharacterized protein</fullName>
    </submittedName>
</protein>
<dbReference type="PANTHER" id="PTHR35110:SF3">
    <property type="entry name" value="OS08G0360000 PROTEIN"/>
    <property type="match status" value="1"/>
</dbReference>
<keyword evidence="1" id="KW-1133">Transmembrane helix</keyword>
<feature type="transmembrane region" description="Helical" evidence="1">
    <location>
        <begin position="74"/>
        <end position="98"/>
    </location>
</feature>
<reference evidence="2 3" key="1">
    <citation type="submission" date="2020-10" db="EMBL/GenBank/DDBJ databases">
        <title>The Coptis chinensis genome and diversification of protoberbering-type alkaloids.</title>
        <authorList>
            <person name="Wang B."/>
            <person name="Shu S."/>
            <person name="Song C."/>
            <person name="Liu Y."/>
        </authorList>
    </citation>
    <scope>NUCLEOTIDE SEQUENCE [LARGE SCALE GENOMIC DNA]</scope>
    <source>
        <strain evidence="2">HL-2020</strain>
        <tissue evidence="2">Leaf</tissue>
    </source>
</reference>
<evidence type="ECO:0000313" key="2">
    <source>
        <dbReference type="EMBL" id="KAF9619400.1"/>
    </source>
</evidence>
<dbReference type="EMBL" id="JADFTS010000002">
    <property type="protein sequence ID" value="KAF9619400.1"/>
    <property type="molecule type" value="Genomic_DNA"/>
</dbReference>
<proteinExistence type="predicted"/>
<comment type="caution">
    <text evidence="2">The sequence shown here is derived from an EMBL/GenBank/DDBJ whole genome shotgun (WGS) entry which is preliminary data.</text>
</comment>
<dbReference type="PANTHER" id="PTHR35110">
    <property type="entry name" value="EXPRESSED PROTEIN"/>
    <property type="match status" value="1"/>
</dbReference>
<gene>
    <name evidence="2" type="ORF">IFM89_006587</name>
</gene>
<keyword evidence="1" id="KW-0812">Transmembrane</keyword>
<accession>A0A835II50</accession>
<sequence length="203" mass="22848">MFASAVKLLGKKPKPKLKPIELKTPPEQTQTISRVIFDVVKEHGPLTIADTWEHIKPVCPFNITSFGAQLCFCYLYFSFGGTALPIALLAIGCLSLFFKHLSSVWPKVLQKPLKVDFEGIYHISSNKNGLVNDMMVRDGNNISWDLHLRRRLNDWEVVSLADLLVLLDTVSITDDDTLVRVGDANCFTVKACTNRLMNKRLTD</sequence>
<name>A0A835II50_9MAGN</name>
<evidence type="ECO:0000256" key="1">
    <source>
        <dbReference type="SAM" id="Phobius"/>
    </source>
</evidence>
<keyword evidence="3" id="KW-1185">Reference proteome</keyword>
<evidence type="ECO:0000313" key="3">
    <source>
        <dbReference type="Proteomes" id="UP000631114"/>
    </source>
</evidence>